<reference evidence="15" key="2">
    <citation type="journal article" date="2023" name="IMA Fungus">
        <title>Comparative genomic study of the Penicillium genus elucidates a diverse pangenome and 15 lateral gene transfer events.</title>
        <authorList>
            <person name="Petersen C."/>
            <person name="Sorensen T."/>
            <person name="Nielsen M.R."/>
            <person name="Sondergaard T.E."/>
            <person name="Sorensen J.L."/>
            <person name="Fitzpatrick D.A."/>
            <person name="Frisvad J.C."/>
            <person name="Nielsen K.L."/>
        </authorList>
    </citation>
    <scope>NUCLEOTIDE SEQUENCE</scope>
    <source>
        <strain evidence="15">IBT 34128</strain>
    </source>
</reference>
<proteinExistence type="predicted"/>
<evidence type="ECO:0000313" key="15">
    <source>
        <dbReference type="EMBL" id="KAJ5101697.1"/>
    </source>
</evidence>
<evidence type="ECO:0000259" key="14">
    <source>
        <dbReference type="PROSITE" id="PS51847"/>
    </source>
</evidence>
<evidence type="ECO:0000313" key="16">
    <source>
        <dbReference type="Proteomes" id="UP001141434"/>
    </source>
</evidence>
<dbReference type="GO" id="GO:0006869">
    <property type="term" value="P:lipid transport"/>
    <property type="evidence" value="ECO:0007669"/>
    <property type="project" value="UniProtKB-KW"/>
</dbReference>
<dbReference type="CDD" id="cd21676">
    <property type="entry name" value="SMP_Mug190"/>
    <property type="match status" value="1"/>
</dbReference>
<keyword evidence="9" id="KW-0446">Lipid-binding</keyword>
<feature type="region of interest" description="Disordered" evidence="11">
    <location>
        <begin position="1"/>
        <end position="82"/>
    </location>
</feature>
<dbReference type="PANTHER" id="PTHR47348">
    <property type="entry name" value="MEIOTICALLY UP-REGULATED GENE 190 PROTEIN"/>
    <property type="match status" value="1"/>
</dbReference>
<feature type="region of interest" description="Disordered" evidence="11">
    <location>
        <begin position="335"/>
        <end position="356"/>
    </location>
</feature>
<dbReference type="GO" id="GO:0005789">
    <property type="term" value="C:endoplasmic reticulum membrane"/>
    <property type="evidence" value="ECO:0007669"/>
    <property type="project" value="UniProtKB-SubCell"/>
</dbReference>
<feature type="compositionally biased region" description="Basic and acidic residues" evidence="11">
    <location>
        <begin position="1095"/>
        <end position="1111"/>
    </location>
</feature>
<evidence type="ECO:0000256" key="10">
    <source>
        <dbReference type="ARBA" id="ARBA00023136"/>
    </source>
</evidence>
<dbReference type="OrthoDB" id="419768at2759"/>
<evidence type="ECO:0000259" key="13">
    <source>
        <dbReference type="PROSITE" id="PS50004"/>
    </source>
</evidence>
<dbReference type="InterPro" id="IPR037765">
    <property type="entry name" value="C2B_Tricalbin"/>
</dbReference>
<dbReference type="Pfam" id="PF25331">
    <property type="entry name" value="C2_Mug190_3rd"/>
    <property type="match status" value="1"/>
</dbReference>
<dbReference type="InterPro" id="IPR000008">
    <property type="entry name" value="C2_dom"/>
</dbReference>
<name>A0A9W9FK85_9EURO</name>
<evidence type="ECO:0000256" key="4">
    <source>
        <dbReference type="ARBA" id="ARBA00022692"/>
    </source>
</evidence>
<keyword evidence="7 12" id="KW-1133">Transmembrane helix</keyword>
<evidence type="ECO:0000256" key="7">
    <source>
        <dbReference type="ARBA" id="ARBA00022989"/>
    </source>
</evidence>
<keyword evidence="16" id="KW-1185">Reference proteome</keyword>
<evidence type="ECO:0000256" key="1">
    <source>
        <dbReference type="ARBA" id="ARBA00004586"/>
    </source>
</evidence>
<organism evidence="15 16">
    <name type="scientific">Penicillium alfredii</name>
    <dbReference type="NCBI Taxonomy" id="1506179"/>
    <lineage>
        <taxon>Eukaryota</taxon>
        <taxon>Fungi</taxon>
        <taxon>Dikarya</taxon>
        <taxon>Ascomycota</taxon>
        <taxon>Pezizomycotina</taxon>
        <taxon>Eurotiomycetes</taxon>
        <taxon>Eurotiomycetidae</taxon>
        <taxon>Eurotiales</taxon>
        <taxon>Aspergillaceae</taxon>
        <taxon>Penicillium</taxon>
    </lineage>
</organism>
<feature type="domain" description="SMP-LTD" evidence="14">
    <location>
        <begin position="264"/>
        <end position="491"/>
    </location>
</feature>
<dbReference type="Pfam" id="PF25669">
    <property type="entry name" value="SMP_MUG190-like"/>
    <property type="match status" value="1"/>
</dbReference>
<comment type="caution">
    <text evidence="15">The sequence shown here is derived from an EMBL/GenBank/DDBJ whole genome shotgun (WGS) entry which is preliminary data.</text>
</comment>
<dbReference type="InterPro" id="IPR035892">
    <property type="entry name" value="C2_domain_sf"/>
</dbReference>
<evidence type="ECO:0000256" key="9">
    <source>
        <dbReference type="ARBA" id="ARBA00023121"/>
    </source>
</evidence>
<dbReference type="InterPro" id="IPR037767">
    <property type="entry name" value="C2A_Mug190-like"/>
</dbReference>
<feature type="compositionally biased region" description="Acidic residues" evidence="11">
    <location>
        <begin position="1134"/>
        <end position="1150"/>
    </location>
</feature>
<feature type="compositionally biased region" description="Basic and acidic residues" evidence="11">
    <location>
        <begin position="131"/>
        <end position="151"/>
    </location>
</feature>
<keyword evidence="5" id="KW-0677">Repeat</keyword>
<evidence type="ECO:0008006" key="17">
    <source>
        <dbReference type="Google" id="ProtNLM"/>
    </source>
</evidence>
<evidence type="ECO:0000256" key="11">
    <source>
        <dbReference type="SAM" id="MobiDB-lite"/>
    </source>
</evidence>
<dbReference type="GO" id="GO:0061817">
    <property type="term" value="P:endoplasmic reticulum-plasma membrane tethering"/>
    <property type="evidence" value="ECO:0007669"/>
    <property type="project" value="InterPro"/>
</dbReference>
<feature type="domain" description="C2" evidence="13">
    <location>
        <begin position="678"/>
        <end position="822"/>
    </location>
</feature>
<dbReference type="AlphaFoldDB" id="A0A9W9FK85"/>
<dbReference type="PROSITE" id="PS51847">
    <property type="entry name" value="SMP"/>
    <property type="match status" value="1"/>
</dbReference>
<dbReference type="GO" id="GO:0008289">
    <property type="term" value="F:lipid binding"/>
    <property type="evidence" value="ECO:0007669"/>
    <property type="project" value="UniProtKB-KW"/>
</dbReference>
<feature type="compositionally biased region" description="Basic and acidic residues" evidence="11">
    <location>
        <begin position="32"/>
        <end position="75"/>
    </location>
</feature>
<dbReference type="GeneID" id="81393669"/>
<evidence type="ECO:0000256" key="5">
    <source>
        <dbReference type="ARBA" id="ARBA00022737"/>
    </source>
</evidence>
<feature type="transmembrane region" description="Helical" evidence="12">
    <location>
        <begin position="221"/>
        <end position="237"/>
    </location>
</feature>
<protein>
    <recommendedName>
        <fullName evidence="17">C2 domain-containing protein</fullName>
    </recommendedName>
</protein>
<feature type="compositionally biased region" description="Basic and acidic residues" evidence="11">
    <location>
        <begin position="649"/>
        <end position="663"/>
    </location>
</feature>
<feature type="region of interest" description="Disordered" evidence="11">
    <location>
        <begin position="716"/>
        <end position="738"/>
    </location>
</feature>
<evidence type="ECO:0000256" key="3">
    <source>
        <dbReference type="ARBA" id="ARBA00022553"/>
    </source>
</evidence>
<keyword evidence="3" id="KW-0597">Phosphoprotein</keyword>
<dbReference type="EMBL" id="JAPMSZ010000005">
    <property type="protein sequence ID" value="KAJ5101697.1"/>
    <property type="molecule type" value="Genomic_DNA"/>
</dbReference>
<keyword evidence="6" id="KW-0256">Endoplasmic reticulum</keyword>
<dbReference type="Proteomes" id="UP001141434">
    <property type="component" value="Unassembled WGS sequence"/>
</dbReference>
<feature type="compositionally biased region" description="Basic and acidic residues" evidence="11">
    <location>
        <begin position="716"/>
        <end position="726"/>
    </location>
</feature>
<dbReference type="Pfam" id="PF00168">
    <property type="entry name" value="C2"/>
    <property type="match status" value="2"/>
</dbReference>
<dbReference type="SUPFAM" id="SSF49562">
    <property type="entry name" value="C2 domain (Calcium/lipid-binding domain, CaLB)"/>
    <property type="match status" value="2"/>
</dbReference>
<dbReference type="CDD" id="cd04052">
    <property type="entry name" value="C2B_Tricalbin-like"/>
    <property type="match status" value="1"/>
</dbReference>
<evidence type="ECO:0000256" key="12">
    <source>
        <dbReference type="SAM" id="Phobius"/>
    </source>
</evidence>
<feature type="domain" description="C2" evidence="13">
    <location>
        <begin position="486"/>
        <end position="618"/>
    </location>
</feature>
<feature type="compositionally biased region" description="Low complexity" evidence="11">
    <location>
        <begin position="1159"/>
        <end position="1175"/>
    </location>
</feature>
<accession>A0A9W9FK85</accession>
<evidence type="ECO:0000256" key="2">
    <source>
        <dbReference type="ARBA" id="ARBA00022448"/>
    </source>
</evidence>
<dbReference type="CDD" id="cd04041">
    <property type="entry name" value="C2A_fungal"/>
    <property type="match status" value="1"/>
</dbReference>
<dbReference type="RefSeq" id="XP_056512528.1">
    <property type="nucleotide sequence ID" value="XM_056654501.1"/>
</dbReference>
<dbReference type="PANTHER" id="PTHR47348:SF3">
    <property type="entry name" value="MEIOTICALLY UP-REGULATED GENE 190 PROTEIN"/>
    <property type="match status" value="1"/>
</dbReference>
<keyword evidence="10 12" id="KW-0472">Membrane</keyword>
<feature type="compositionally biased region" description="Basic and acidic residues" evidence="11">
    <location>
        <begin position="339"/>
        <end position="352"/>
    </location>
</feature>
<comment type="subcellular location">
    <subcellularLocation>
        <location evidence="1">Endoplasmic reticulum membrane</location>
    </subcellularLocation>
</comment>
<dbReference type="Gene3D" id="2.60.40.150">
    <property type="entry name" value="C2 domain"/>
    <property type="match status" value="2"/>
</dbReference>
<keyword evidence="8" id="KW-0445">Lipid transport</keyword>
<sequence>MASTSPEAEAPQRHHVGEHWSGANPVPTVQKFIEHLDAEKKERDRRIDEENRVKKEKTRQQQKEDKGGEQHEGTHGEVVSHQAREVCQAKIRNVTDPTTGKEIGVEDQDKTSMEAVKDPKLTVPNANLGRPTRDVQTRHDQELPEYKEKQDITAPPDPIAEGTTSDVPIRGEKTNVLFHPTPTVTYKPMFDQLEARAMRLCIAIPFAIIFLGRVFGGSLLGLIPLAGCIAVSVWLWMQEVVRSGRDMEWSSEQLRGQTATANLLPESVEWMNSFLGVVWGLVNPEMLTPVGDTIEDIMQASAPKVVENVRIAEIDQGNNPFRILSMRALPDAHVQSMKDNAHEENKKNKDPQEAAAAEEGGSYYNMEASFAYHAKPSTQSASSKARNMHMQLIFYLGIRGLFGVPFPVFVELTELVGTVRLRFQMMPEPPFMKEVTFSLVGIPHVRAGCMPMLQRGVNVLNLPLISNFVNYAIGAACAMFAAPKSMTMDLAMMLKGDDIHKDTLALGVMWIRIHRAVGLSKQDARGSEGGGSDPYINLSFSKYGKPMYCTRVITDDLNPVWEETAALLVTPELIKANENLSVELWDSDRNTADDIVGKVELPIREMLQHPGRMYPQVSKLQGLDDGSEMPGQLHWEVGYFGKPKLRPELRTDGKKKDLPENLKGDPTFEDEKGAINDEQEDAVMHTPPDPIWPSGVVHIVVHQIVNLQLANIKGSDGNRKGKEYEPAKPFGENTEEQGGDLPTSYCKILLNDQLIYRTRAKAVSSKPIFNAGTERFVRDWRSAIVTVTVRDQRYREHDPILGVVPIKLSDIFQTSSQVTRWYPLDGGIGFGRIRMSLLFRHVETKLPPNMLGWDVGTFEFTADKLVAKDYGRQAKLKLRTGGSTGKITRHVCHLDGHDAVYDMADESFRDSLRMPVKYRYRAPVVFEFHVPGKRGPVAYAVLWLQHLVDNEDTPVDIPIWTTKNGARLTQNYITEENWRAKRVPGLEDLTEVGRLQFRGRFSAGIDESHERFVVDNDSRETFETWEACLAQGVRSRSVISEIPAEVQSKHEQSLIDGRDVLKQTAPAERRRWIDREGQDWSGAFGQDPRAYTDSVGRKVAEPGRDPPRHDPVAPPPLKDQPSRQPNSQDGDRAPDEEDDDRLSSESEDQERESLSAGPSTISPSADASSSQASSSQVNKANRRSEQRQQRGLMQWRPARNAAFAKDEAKFAMRKVKKKLGAGDLTGREPDVETET</sequence>
<keyword evidence="4 12" id="KW-0812">Transmembrane</keyword>
<feature type="transmembrane region" description="Helical" evidence="12">
    <location>
        <begin position="460"/>
        <end position="482"/>
    </location>
</feature>
<dbReference type="PROSITE" id="PS50004">
    <property type="entry name" value="C2"/>
    <property type="match status" value="2"/>
</dbReference>
<dbReference type="SMART" id="SM00239">
    <property type="entry name" value="C2"/>
    <property type="match status" value="2"/>
</dbReference>
<feature type="region of interest" description="Disordered" evidence="11">
    <location>
        <begin position="1072"/>
        <end position="1200"/>
    </location>
</feature>
<feature type="region of interest" description="Disordered" evidence="11">
    <location>
        <begin position="122"/>
        <end position="166"/>
    </location>
</feature>
<evidence type="ECO:0000256" key="6">
    <source>
        <dbReference type="ARBA" id="ARBA00022824"/>
    </source>
</evidence>
<dbReference type="InterPro" id="IPR057349">
    <property type="entry name" value="C2_Mug190_3rd"/>
</dbReference>
<gene>
    <name evidence="15" type="ORF">NUU61_003919</name>
</gene>
<feature type="region of interest" description="Disordered" evidence="11">
    <location>
        <begin position="649"/>
        <end position="673"/>
    </location>
</feature>
<dbReference type="InterPro" id="IPR031468">
    <property type="entry name" value="SMP_LBD"/>
</dbReference>
<reference evidence="15" key="1">
    <citation type="submission" date="2022-11" db="EMBL/GenBank/DDBJ databases">
        <authorList>
            <person name="Petersen C."/>
        </authorList>
    </citation>
    <scope>NUCLEOTIDE SEQUENCE</scope>
    <source>
        <strain evidence="15">IBT 34128</strain>
    </source>
</reference>
<evidence type="ECO:0000256" key="8">
    <source>
        <dbReference type="ARBA" id="ARBA00023055"/>
    </source>
</evidence>
<keyword evidence="2" id="KW-0813">Transport</keyword>